<dbReference type="Proteomes" id="UP000028987">
    <property type="component" value="Unassembled WGS sequence"/>
</dbReference>
<reference evidence="2 4" key="1">
    <citation type="submission" date="2014-06" db="EMBL/GenBank/DDBJ databases">
        <authorList>
            <person name="Bishop-Lilly K.A."/>
            <person name="Broomall S.M."/>
            <person name="Chain P.S."/>
            <person name="Chertkov O."/>
            <person name="Coyne S.R."/>
            <person name="Daligault H.E."/>
            <person name="Davenport K.W."/>
            <person name="Erkkila T."/>
            <person name="Frey K.G."/>
            <person name="Gibbons H.S."/>
            <person name="Gu W."/>
            <person name="Jaissle J."/>
            <person name="Johnson S.L."/>
            <person name="Koroleva G.I."/>
            <person name="Ladner J.T."/>
            <person name="Lo C.-C."/>
            <person name="Minogue T.D."/>
            <person name="Munk C."/>
            <person name="Palacios G.F."/>
            <person name="Redden C.L."/>
            <person name="Rosenzweig C.N."/>
            <person name="Scholz M.B."/>
            <person name="Teshima H."/>
            <person name="Xu Y."/>
        </authorList>
    </citation>
    <scope>NUCLEOTIDE SEQUENCE [LARGE SCALE GENOMIC DNA]</scope>
    <source>
        <strain evidence="2 4">FTZ</strain>
    </source>
</reference>
<keyword evidence="1" id="KW-0812">Transmembrane</keyword>
<evidence type="ECO:0000256" key="1">
    <source>
        <dbReference type="SAM" id="Phobius"/>
    </source>
</evidence>
<keyword evidence="1" id="KW-0472">Membrane</keyword>
<reference evidence="3 5" key="2">
    <citation type="submission" date="2019-06" db="EMBL/GenBank/DDBJ databases">
        <title>Phylogeography and genetic diversity of Francisella tularensis subsp. holarctica in France (1947-2018).</title>
        <authorList>
            <person name="Kevin M."/>
            <person name="Madani N."/>
            <person name="Maurin M."/>
        </authorList>
    </citation>
    <scope>NUCLEOTIDE SEQUENCE [LARGE SCALE GENOMIC DNA]</scope>
    <source>
        <strain evidence="3 5">ATCC 15482</strain>
    </source>
</reference>
<organism evidence="3 5">
    <name type="scientific">Francisella tularensis</name>
    <dbReference type="NCBI Taxonomy" id="263"/>
    <lineage>
        <taxon>Bacteria</taxon>
        <taxon>Pseudomonadati</taxon>
        <taxon>Pseudomonadota</taxon>
        <taxon>Gammaproteobacteria</taxon>
        <taxon>Thiotrichales</taxon>
        <taxon>Francisellaceae</taxon>
        <taxon>Francisella</taxon>
    </lineage>
</organism>
<feature type="transmembrane region" description="Helical" evidence="1">
    <location>
        <begin position="12"/>
        <end position="35"/>
    </location>
</feature>
<dbReference type="RefSeq" id="WP_003023139.1">
    <property type="nucleotide sequence ID" value="NZ_CP013853.1"/>
</dbReference>
<gene>
    <name evidence="2" type="ORF">DR87_470</name>
    <name evidence="3" type="ORF">FNC33_04530</name>
</gene>
<feature type="transmembrane region" description="Helical" evidence="1">
    <location>
        <begin position="55"/>
        <end position="76"/>
    </location>
</feature>
<evidence type="ECO:0000313" key="4">
    <source>
        <dbReference type="Proteomes" id="UP000028987"/>
    </source>
</evidence>
<name>A0A0E2ZT28_FRATU</name>
<dbReference type="EMBL" id="JOVO01000010">
    <property type="protein sequence ID" value="KFJ41018.1"/>
    <property type="molecule type" value="Genomic_DNA"/>
</dbReference>
<sequence length="111" mass="12620">MKKVYVLLDYFLKVLFMILFCFVFGVFIGGITVYLLSSKDIYNILQPHGFVWTSIYGAIKISGFGAMIFAVIFALFDTNKKLLVAPMIISIVVLYFIQHLIAAEILYYLSA</sequence>
<dbReference type="OMA" id="THFIFHC"/>
<feature type="transmembrane region" description="Helical" evidence="1">
    <location>
        <begin position="83"/>
        <end position="109"/>
    </location>
</feature>
<dbReference type="GeneID" id="75264284"/>
<dbReference type="EMBL" id="VJEZ01000004">
    <property type="protein sequence ID" value="MWZ39812.1"/>
    <property type="molecule type" value="Genomic_DNA"/>
</dbReference>
<evidence type="ECO:0000313" key="5">
    <source>
        <dbReference type="Proteomes" id="UP000469081"/>
    </source>
</evidence>
<evidence type="ECO:0000313" key="2">
    <source>
        <dbReference type="EMBL" id="KFJ41018.1"/>
    </source>
</evidence>
<comment type="caution">
    <text evidence="3">The sequence shown here is derived from an EMBL/GenBank/DDBJ whole genome shotgun (WGS) entry which is preliminary data.</text>
</comment>
<proteinExistence type="predicted"/>
<evidence type="ECO:0000313" key="3">
    <source>
        <dbReference type="EMBL" id="MWZ39812.1"/>
    </source>
</evidence>
<keyword evidence="1" id="KW-1133">Transmembrane helix</keyword>
<dbReference type="Proteomes" id="UP000469081">
    <property type="component" value="Unassembled WGS sequence"/>
</dbReference>
<dbReference type="AlphaFoldDB" id="A0A0E2ZT28"/>
<protein>
    <submittedName>
        <fullName evidence="2">Membrane protein</fullName>
    </submittedName>
</protein>
<accession>A0A0E2ZT28</accession>